<proteinExistence type="predicted"/>
<evidence type="ECO:0000313" key="1">
    <source>
        <dbReference type="EMBL" id="KAK7314066.1"/>
    </source>
</evidence>
<organism evidence="1 2">
    <name type="scientific">Canavalia gladiata</name>
    <name type="common">Sword bean</name>
    <name type="synonym">Dolichos gladiatus</name>
    <dbReference type="NCBI Taxonomy" id="3824"/>
    <lineage>
        <taxon>Eukaryota</taxon>
        <taxon>Viridiplantae</taxon>
        <taxon>Streptophyta</taxon>
        <taxon>Embryophyta</taxon>
        <taxon>Tracheophyta</taxon>
        <taxon>Spermatophyta</taxon>
        <taxon>Magnoliopsida</taxon>
        <taxon>eudicotyledons</taxon>
        <taxon>Gunneridae</taxon>
        <taxon>Pentapetalae</taxon>
        <taxon>rosids</taxon>
        <taxon>fabids</taxon>
        <taxon>Fabales</taxon>
        <taxon>Fabaceae</taxon>
        <taxon>Papilionoideae</taxon>
        <taxon>50 kb inversion clade</taxon>
        <taxon>NPAAA clade</taxon>
        <taxon>indigoferoid/millettioid clade</taxon>
        <taxon>Phaseoleae</taxon>
        <taxon>Canavalia</taxon>
    </lineage>
</organism>
<keyword evidence="2" id="KW-1185">Reference proteome</keyword>
<accession>A0AAN9KCU4</accession>
<dbReference type="EMBL" id="JAYMYQ010000009">
    <property type="protein sequence ID" value="KAK7314066.1"/>
    <property type="molecule type" value="Genomic_DNA"/>
</dbReference>
<protein>
    <submittedName>
        <fullName evidence="1">Uncharacterized protein</fullName>
    </submittedName>
</protein>
<dbReference type="AlphaFoldDB" id="A0AAN9KCU4"/>
<evidence type="ECO:0000313" key="2">
    <source>
        <dbReference type="Proteomes" id="UP001367508"/>
    </source>
</evidence>
<gene>
    <name evidence="1" type="ORF">VNO77_39275</name>
</gene>
<name>A0AAN9KCU4_CANGL</name>
<comment type="caution">
    <text evidence="1">The sequence shown here is derived from an EMBL/GenBank/DDBJ whole genome shotgun (WGS) entry which is preliminary data.</text>
</comment>
<reference evidence="1 2" key="1">
    <citation type="submission" date="2024-01" db="EMBL/GenBank/DDBJ databases">
        <title>The genomes of 5 underutilized Papilionoideae crops provide insights into root nodulation and disease resistanc.</title>
        <authorList>
            <person name="Jiang F."/>
        </authorList>
    </citation>
    <scope>NUCLEOTIDE SEQUENCE [LARGE SCALE GENOMIC DNA]</scope>
    <source>
        <strain evidence="1">LVBAO_FW01</strain>
        <tissue evidence="1">Leaves</tissue>
    </source>
</reference>
<dbReference type="Proteomes" id="UP001367508">
    <property type="component" value="Unassembled WGS sequence"/>
</dbReference>
<sequence>MGNIEYFCRQDDKQKKTYGTTNQGRDQQVENTRNSCNVLVNPSSFGEDVPGRKLLVVLWSLHVVGIVVLVD</sequence>